<accession>A0A4Y7PHJ9</accession>
<reference evidence="1 2" key="1">
    <citation type="submission" date="2018-06" db="EMBL/GenBank/DDBJ databases">
        <title>A transcriptomic atlas of mushroom development highlights an independent origin of complex multicellularity.</title>
        <authorList>
            <consortium name="DOE Joint Genome Institute"/>
            <person name="Krizsan K."/>
            <person name="Almasi E."/>
            <person name="Merenyi Z."/>
            <person name="Sahu N."/>
            <person name="Viragh M."/>
            <person name="Koszo T."/>
            <person name="Mondo S."/>
            <person name="Kiss B."/>
            <person name="Balint B."/>
            <person name="Kues U."/>
            <person name="Barry K."/>
            <person name="Hegedus J.C."/>
            <person name="Henrissat B."/>
            <person name="Johnson J."/>
            <person name="Lipzen A."/>
            <person name="Ohm R."/>
            <person name="Nagy I."/>
            <person name="Pangilinan J."/>
            <person name="Yan J."/>
            <person name="Xiong Y."/>
            <person name="Grigoriev I.V."/>
            <person name="Hibbett D.S."/>
            <person name="Nagy L.G."/>
        </authorList>
    </citation>
    <scope>NUCLEOTIDE SEQUENCE [LARGE SCALE GENOMIC DNA]</scope>
    <source>
        <strain evidence="1 2">SZMC22713</strain>
    </source>
</reference>
<keyword evidence="2" id="KW-1185">Reference proteome</keyword>
<dbReference type="Proteomes" id="UP000294933">
    <property type="component" value="Unassembled WGS sequence"/>
</dbReference>
<name>A0A4Y7PHJ9_9AGAM</name>
<proteinExistence type="predicted"/>
<gene>
    <name evidence="1" type="ORF">BD410DRAFT_845599</name>
</gene>
<dbReference type="AlphaFoldDB" id="A0A4Y7PHJ9"/>
<sequence>MPPDTLERVGRRRRVVSRPLLLPIVVSHPGARSGPLGFGWLKTGSNRQRQRQQRQQYADASTYSNTTSITLAAPYANRSTATVFDATWLQPRNSASTATATSTILTHERRLHQQAPLTEQKMTEEGTTWLPFAPTGLIPSTANFIANVIACWVAVKVVGIVRDVPKNVELGSNSNVHAYTFPTSSPLLALTCTTLHQHLRRSHPSKPT</sequence>
<evidence type="ECO:0000313" key="1">
    <source>
        <dbReference type="EMBL" id="TDL14944.1"/>
    </source>
</evidence>
<dbReference type="EMBL" id="ML170298">
    <property type="protein sequence ID" value="TDL14944.1"/>
    <property type="molecule type" value="Genomic_DNA"/>
</dbReference>
<dbReference type="VEuPathDB" id="FungiDB:BD410DRAFT_845599"/>
<protein>
    <submittedName>
        <fullName evidence="1">Uncharacterized protein</fullName>
    </submittedName>
</protein>
<organism evidence="1 2">
    <name type="scientific">Rickenella mellea</name>
    <dbReference type="NCBI Taxonomy" id="50990"/>
    <lineage>
        <taxon>Eukaryota</taxon>
        <taxon>Fungi</taxon>
        <taxon>Dikarya</taxon>
        <taxon>Basidiomycota</taxon>
        <taxon>Agaricomycotina</taxon>
        <taxon>Agaricomycetes</taxon>
        <taxon>Hymenochaetales</taxon>
        <taxon>Rickenellaceae</taxon>
        <taxon>Rickenella</taxon>
    </lineage>
</organism>
<evidence type="ECO:0000313" key="2">
    <source>
        <dbReference type="Proteomes" id="UP000294933"/>
    </source>
</evidence>